<dbReference type="InterPro" id="IPR050469">
    <property type="entry name" value="Diguanylate_Cyclase"/>
</dbReference>
<dbReference type="AlphaFoldDB" id="A0A3P3XK52"/>
<evidence type="ECO:0000256" key="1">
    <source>
        <dbReference type="ARBA" id="ARBA00012528"/>
    </source>
</evidence>
<accession>A0A3P3XK52</accession>
<dbReference type="GO" id="GO:1902201">
    <property type="term" value="P:negative regulation of bacterial-type flagellum-dependent cell motility"/>
    <property type="evidence" value="ECO:0007669"/>
    <property type="project" value="TreeGrafter"/>
</dbReference>
<dbReference type="InterPro" id="IPR029787">
    <property type="entry name" value="Nucleotide_cyclase"/>
</dbReference>
<dbReference type="GO" id="GO:0052621">
    <property type="term" value="F:diguanylate cyclase activity"/>
    <property type="evidence" value="ECO:0007669"/>
    <property type="project" value="UniProtKB-EC"/>
</dbReference>
<evidence type="ECO:0000256" key="2">
    <source>
        <dbReference type="ARBA" id="ARBA00034247"/>
    </source>
</evidence>
<dbReference type="SUPFAM" id="SSF55073">
    <property type="entry name" value="Nucleotide cyclase"/>
    <property type="match status" value="1"/>
</dbReference>
<dbReference type="Gene3D" id="3.30.70.270">
    <property type="match status" value="1"/>
</dbReference>
<protein>
    <recommendedName>
        <fullName evidence="1">diguanylate cyclase</fullName>
        <ecNumber evidence="1">2.7.7.65</ecNumber>
    </recommendedName>
</protein>
<name>A0A3P3XK52_9SPIR</name>
<dbReference type="GO" id="GO:0005886">
    <property type="term" value="C:plasma membrane"/>
    <property type="evidence" value="ECO:0007669"/>
    <property type="project" value="TreeGrafter"/>
</dbReference>
<organism evidence="4">
    <name type="scientific">uncultured spirochete</name>
    <dbReference type="NCBI Taxonomy" id="156406"/>
    <lineage>
        <taxon>Bacteria</taxon>
        <taxon>Pseudomonadati</taxon>
        <taxon>Spirochaetota</taxon>
        <taxon>Spirochaetia</taxon>
        <taxon>Spirochaetales</taxon>
        <taxon>environmental samples</taxon>
    </lineage>
</organism>
<feature type="domain" description="GGDEF" evidence="3">
    <location>
        <begin position="1"/>
        <end position="51"/>
    </location>
</feature>
<evidence type="ECO:0000313" key="4">
    <source>
        <dbReference type="EMBL" id="SLM14419.1"/>
    </source>
</evidence>
<gene>
    <name evidence="4" type="ORF">SPIROBIBN47_330016</name>
</gene>
<dbReference type="PANTHER" id="PTHR45138">
    <property type="entry name" value="REGULATORY COMPONENTS OF SENSORY TRANSDUCTION SYSTEM"/>
    <property type="match status" value="1"/>
</dbReference>
<dbReference type="Pfam" id="PF00990">
    <property type="entry name" value="GGDEF"/>
    <property type="match status" value="1"/>
</dbReference>
<reference evidence="4" key="1">
    <citation type="submission" date="2017-02" db="EMBL/GenBank/DDBJ databases">
        <authorList>
            <person name="Regsiter A."/>
            <person name="William W."/>
        </authorList>
    </citation>
    <scope>NUCLEOTIDE SEQUENCE</scope>
    <source>
        <strain evidence="4">Bib</strain>
    </source>
</reference>
<comment type="catalytic activity">
    <reaction evidence="2">
        <text>2 GTP = 3',3'-c-di-GMP + 2 diphosphate</text>
        <dbReference type="Rhea" id="RHEA:24898"/>
        <dbReference type="ChEBI" id="CHEBI:33019"/>
        <dbReference type="ChEBI" id="CHEBI:37565"/>
        <dbReference type="ChEBI" id="CHEBI:58805"/>
        <dbReference type="EC" id="2.7.7.65"/>
    </reaction>
</comment>
<dbReference type="PANTHER" id="PTHR45138:SF9">
    <property type="entry name" value="DIGUANYLATE CYCLASE DGCM-RELATED"/>
    <property type="match status" value="1"/>
</dbReference>
<dbReference type="InterPro" id="IPR043128">
    <property type="entry name" value="Rev_trsase/Diguanyl_cyclase"/>
</dbReference>
<evidence type="ECO:0000259" key="3">
    <source>
        <dbReference type="PROSITE" id="PS50887"/>
    </source>
</evidence>
<dbReference type="GO" id="GO:0043709">
    <property type="term" value="P:cell adhesion involved in single-species biofilm formation"/>
    <property type="evidence" value="ECO:0007669"/>
    <property type="project" value="TreeGrafter"/>
</dbReference>
<dbReference type="EMBL" id="FWDM01000027">
    <property type="protein sequence ID" value="SLM14419.1"/>
    <property type="molecule type" value="Genomic_DNA"/>
</dbReference>
<sequence>MRIIDGQSISATISLGIVDLQGNESAESFIERADSAMYAAKQRGKNCSVVM</sequence>
<dbReference type="PROSITE" id="PS50887">
    <property type="entry name" value="GGDEF"/>
    <property type="match status" value="1"/>
</dbReference>
<proteinExistence type="predicted"/>
<dbReference type="InterPro" id="IPR000160">
    <property type="entry name" value="GGDEF_dom"/>
</dbReference>
<dbReference type="EC" id="2.7.7.65" evidence="1"/>